<comment type="caution">
    <text evidence="1">The sequence shown here is derived from an EMBL/GenBank/DDBJ whole genome shotgun (WGS) entry which is preliminary data.</text>
</comment>
<dbReference type="Gene3D" id="3.10.450.50">
    <property type="match status" value="1"/>
</dbReference>
<keyword evidence="2" id="KW-1185">Reference proteome</keyword>
<accession>A0AAD3E0X5</accession>
<gene>
    <name evidence="1" type="ORF">Agub_g11392</name>
</gene>
<evidence type="ECO:0000313" key="1">
    <source>
        <dbReference type="EMBL" id="GFR49366.1"/>
    </source>
</evidence>
<evidence type="ECO:0000313" key="2">
    <source>
        <dbReference type="Proteomes" id="UP001054857"/>
    </source>
</evidence>
<dbReference type="InterPro" id="IPR032710">
    <property type="entry name" value="NTF2-like_dom_sf"/>
</dbReference>
<sequence length="134" mass="15105">QSKTYETLAKLLPNPIMLSSLAPCPTSVIARARKTPSRTRCIASTGCTAATCNAGSEAREEIALERARAYYQDVWSEGRVLRLNAIMAEDHQQHDMIWQPHRVGAGRRAMKRGIIAYRRAYPDLVFQVYDMSYS</sequence>
<proteinExistence type="predicted"/>
<dbReference type="Proteomes" id="UP001054857">
    <property type="component" value="Unassembled WGS sequence"/>
</dbReference>
<reference evidence="1 2" key="1">
    <citation type="journal article" date="2021" name="Sci. Rep.">
        <title>Genome sequencing of the multicellular alga Astrephomene provides insights into convergent evolution of germ-soma differentiation.</title>
        <authorList>
            <person name="Yamashita S."/>
            <person name="Yamamoto K."/>
            <person name="Matsuzaki R."/>
            <person name="Suzuki S."/>
            <person name="Yamaguchi H."/>
            <person name="Hirooka S."/>
            <person name="Minakuchi Y."/>
            <person name="Miyagishima S."/>
            <person name="Kawachi M."/>
            <person name="Toyoda A."/>
            <person name="Nozaki H."/>
        </authorList>
    </citation>
    <scope>NUCLEOTIDE SEQUENCE [LARGE SCALE GENOMIC DNA]</scope>
    <source>
        <strain evidence="1 2">NIES-4017</strain>
    </source>
</reference>
<dbReference type="AlphaFoldDB" id="A0AAD3E0X5"/>
<name>A0AAD3E0X5_9CHLO</name>
<feature type="non-terminal residue" evidence="1">
    <location>
        <position position="1"/>
    </location>
</feature>
<organism evidence="1 2">
    <name type="scientific">Astrephomene gubernaculifera</name>
    <dbReference type="NCBI Taxonomy" id="47775"/>
    <lineage>
        <taxon>Eukaryota</taxon>
        <taxon>Viridiplantae</taxon>
        <taxon>Chlorophyta</taxon>
        <taxon>core chlorophytes</taxon>
        <taxon>Chlorophyceae</taxon>
        <taxon>CS clade</taxon>
        <taxon>Chlamydomonadales</taxon>
        <taxon>Astrephomenaceae</taxon>
        <taxon>Astrephomene</taxon>
    </lineage>
</organism>
<dbReference type="EMBL" id="BMAR01000029">
    <property type="protein sequence ID" value="GFR49366.1"/>
    <property type="molecule type" value="Genomic_DNA"/>
</dbReference>
<protein>
    <submittedName>
        <fullName evidence="1">Uncharacterized protein</fullName>
    </submittedName>
</protein>
<feature type="non-terminal residue" evidence="1">
    <location>
        <position position="134"/>
    </location>
</feature>
<dbReference type="SUPFAM" id="SSF54427">
    <property type="entry name" value="NTF2-like"/>
    <property type="match status" value="1"/>
</dbReference>